<evidence type="ECO:0000256" key="1">
    <source>
        <dbReference type="SAM" id="Coils"/>
    </source>
</evidence>
<feature type="coiled-coil region" evidence="1">
    <location>
        <begin position="216"/>
        <end position="359"/>
    </location>
</feature>
<dbReference type="EMBL" id="SNRW01020957">
    <property type="protein sequence ID" value="KAA6365010.1"/>
    <property type="molecule type" value="Genomic_DNA"/>
</dbReference>
<accession>A0A5J4U4E0</accession>
<dbReference type="Proteomes" id="UP000324800">
    <property type="component" value="Unassembled WGS sequence"/>
</dbReference>
<proteinExistence type="predicted"/>
<evidence type="ECO:0000313" key="2">
    <source>
        <dbReference type="EMBL" id="KAA6365010.1"/>
    </source>
</evidence>
<name>A0A5J4U4E0_9EUKA</name>
<sequence>MICLYKLNSEGIQDVEQIAVLQKMIEQVSSSMDKIQSAYEGGLIEAISGLLTHTQNPHMKKLCRAIITIVSVLGGEKEEQIDWASIGVSLQTLLFSSNVQVSDAGKTTLLNIMKLNDKFVSELLQNGILDQAAGVLKIVSSVEMQSSSQVVVTSSQQITMNILELLGKILNSETIQFFKSIKLISVLDKIKNEGSTKEIRNNGGYVQGLINKDGQAERTEIDLTQANQHIQEQEQQIQVITEEKAQVEIRANRAEEQVQVLTEEKAQVEIRANRAEEQVLALTTTAEGQIRTLTTQITQKDQSINQLTREKTQLEQRSTTAEGQIRTLATQITQKDQSINTLTREKTQLEQRSTTAEGQIRTLATQITQKDQSIKTLTTEMNQKNNKELINSLKKIHRRNQGLRHQQLR</sequence>
<dbReference type="AlphaFoldDB" id="A0A5J4U4E0"/>
<dbReference type="Gene3D" id="1.25.10.10">
    <property type="entry name" value="Leucine-rich Repeat Variant"/>
    <property type="match status" value="1"/>
</dbReference>
<comment type="caution">
    <text evidence="2">The sequence shown here is derived from an EMBL/GenBank/DDBJ whole genome shotgun (WGS) entry which is preliminary data.</text>
</comment>
<gene>
    <name evidence="2" type="ORF">EZS28_039463</name>
</gene>
<dbReference type="SUPFAM" id="SSF48371">
    <property type="entry name" value="ARM repeat"/>
    <property type="match status" value="1"/>
</dbReference>
<keyword evidence="1" id="KW-0175">Coiled coil</keyword>
<organism evidence="2 3">
    <name type="scientific">Streblomastix strix</name>
    <dbReference type="NCBI Taxonomy" id="222440"/>
    <lineage>
        <taxon>Eukaryota</taxon>
        <taxon>Metamonada</taxon>
        <taxon>Preaxostyla</taxon>
        <taxon>Oxymonadida</taxon>
        <taxon>Streblomastigidae</taxon>
        <taxon>Streblomastix</taxon>
    </lineage>
</organism>
<reference evidence="2 3" key="1">
    <citation type="submission" date="2019-03" db="EMBL/GenBank/DDBJ databases">
        <title>Single cell metagenomics reveals metabolic interactions within the superorganism composed of flagellate Streblomastix strix and complex community of Bacteroidetes bacteria on its surface.</title>
        <authorList>
            <person name="Treitli S.C."/>
            <person name="Kolisko M."/>
            <person name="Husnik F."/>
            <person name="Keeling P."/>
            <person name="Hampl V."/>
        </authorList>
    </citation>
    <scope>NUCLEOTIDE SEQUENCE [LARGE SCALE GENOMIC DNA]</scope>
    <source>
        <strain evidence="2">ST1C</strain>
    </source>
</reference>
<dbReference type="OrthoDB" id="10255512at2759"/>
<protein>
    <submittedName>
        <fullName evidence="2">Uncharacterized protein</fullName>
    </submittedName>
</protein>
<dbReference type="InterPro" id="IPR016024">
    <property type="entry name" value="ARM-type_fold"/>
</dbReference>
<dbReference type="Gene3D" id="1.20.5.340">
    <property type="match status" value="1"/>
</dbReference>
<dbReference type="InterPro" id="IPR011989">
    <property type="entry name" value="ARM-like"/>
</dbReference>
<evidence type="ECO:0000313" key="3">
    <source>
        <dbReference type="Proteomes" id="UP000324800"/>
    </source>
</evidence>